<accession>A0ABQ9UGD6</accession>
<evidence type="ECO:0000313" key="1">
    <source>
        <dbReference type="EMBL" id="KAK2095790.1"/>
    </source>
</evidence>
<name>A0ABQ9UGD6_SAGOE</name>
<proteinExistence type="predicted"/>
<keyword evidence="2" id="KW-1185">Reference proteome</keyword>
<comment type="caution">
    <text evidence="1">The sequence shown here is derived from an EMBL/GenBank/DDBJ whole genome shotgun (WGS) entry which is preliminary data.</text>
</comment>
<protein>
    <submittedName>
        <fullName evidence="1">Uncharacterized protein</fullName>
    </submittedName>
</protein>
<dbReference type="Proteomes" id="UP001266305">
    <property type="component" value="Unassembled WGS sequence"/>
</dbReference>
<dbReference type="EMBL" id="JASSZA010000013">
    <property type="protein sequence ID" value="KAK2095790.1"/>
    <property type="molecule type" value="Genomic_DNA"/>
</dbReference>
<organism evidence="1 2">
    <name type="scientific">Saguinus oedipus</name>
    <name type="common">Cotton-top tamarin</name>
    <name type="synonym">Oedipomidas oedipus</name>
    <dbReference type="NCBI Taxonomy" id="9490"/>
    <lineage>
        <taxon>Eukaryota</taxon>
        <taxon>Metazoa</taxon>
        <taxon>Chordata</taxon>
        <taxon>Craniata</taxon>
        <taxon>Vertebrata</taxon>
        <taxon>Euteleostomi</taxon>
        <taxon>Mammalia</taxon>
        <taxon>Eutheria</taxon>
        <taxon>Euarchontoglires</taxon>
        <taxon>Primates</taxon>
        <taxon>Haplorrhini</taxon>
        <taxon>Platyrrhini</taxon>
        <taxon>Cebidae</taxon>
        <taxon>Callitrichinae</taxon>
        <taxon>Saguinus</taxon>
    </lineage>
</organism>
<sequence>MLPDQGDQQLLYPPAWLHMPAASVSTCNRAGRASEHHHCPCAANICEIGRDGTNESLRSRTPPLPTSRLSLIPNKVVLASSNPTHLESQDNSTCPSYSKLIASETEAQRGSCPWSLKDTAEVVTVPDEQREKSRLIKGCILALQLPPKDSCGICCSLISCPQAPDCLSLSAGAATVTIMLRPE</sequence>
<reference evidence="1 2" key="1">
    <citation type="submission" date="2023-05" db="EMBL/GenBank/DDBJ databases">
        <title>B98-5 Cell Line De Novo Hybrid Assembly: An Optical Mapping Approach.</title>
        <authorList>
            <person name="Kananen K."/>
            <person name="Auerbach J.A."/>
            <person name="Kautto E."/>
            <person name="Blachly J.S."/>
        </authorList>
    </citation>
    <scope>NUCLEOTIDE SEQUENCE [LARGE SCALE GENOMIC DNA]</scope>
    <source>
        <strain evidence="1">B95-8</strain>
        <tissue evidence="1">Cell line</tissue>
    </source>
</reference>
<evidence type="ECO:0000313" key="2">
    <source>
        <dbReference type="Proteomes" id="UP001266305"/>
    </source>
</evidence>
<gene>
    <name evidence="1" type="ORF">P7K49_027206</name>
</gene>